<dbReference type="CDD" id="cd00200">
    <property type="entry name" value="WD40"/>
    <property type="match status" value="2"/>
</dbReference>
<dbReference type="SMART" id="SM00320">
    <property type="entry name" value="WD40"/>
    <property type="match status" value="12"/>
</dbReference>
<dbReference type="Pfam" id="PF00400">
    <property type="entry name" value="WD40"/>
    <property type="match status" value="9"/>
</dbReference>
<feature type="repeat" description="WD" evidence="3">
    <location>
        <begin position="602"/>
        <end position="633"/>
    </location>
</feature>
<dbReference type="FunFam" id="2.130.10.10:FF:000230">
    <property type="entry name" value="Transducin beta-like protein 3"/>
    <property type="match status" value="1"/>
</dbReference>
<dbReference type="GO" id="GO:0034511">
    <property type="term" value="F:U3 snoRNA binding"/>
    <property type="evidence" value="ECO:0007669"/>
    <property type="project" value="TreeGrafter"/>
</dbReference>
<evidence type="ECO:0000256" key="3">
    <source>
        <dbReference type="PROSITE-ProRule" id="PRU00221"/>
    </source>
</evidence>
<name>A0A8S4PPB0_OWEFU</name>
<feature type="non-terminal residue" evidence="4">
    <location>
        <position position="653"/>
    </location>
</feature>
<dbReference type="InterPro" id="IPR036322">
    <property type="entry name" value="WD40_repeat_dom_sf"/>
</dbReference>
<accession>A0A8S4PPB0</accession>
<dbReference type="GO" id="GO:0005730">
    <property type="term" value="C:nucleolus"/>
    <property type="evidence" value="ECO:0007669"/>
    <property type="project" value="TreeGrafter"/>
</dbReference>
<reference evidence="4" key="1">
    <citation type="submission" date="2022-03" db="EMBL/GenBank/DDBJ databases">
        <authorList>
            <person name="Martin C."/>
        </authorList>
    </citation>
    <scope>NUCLEOTIDE SEQUENCE</scope>
</reference>
<dbReference type="PRINTS" id="PR00320">
    <property type="entry name" value="GPROTEINBRPT"/>
</dbReference>
<dbReference type="InterPro" id="IPR019775">
    <property type="entry name" value="WD40_repeat_CS"/>
</dbReference>
<feature type="repeat" description="WD" evidence="3">
    <location>
        <begin position="101"/>
        <end position="134"/>
    </location>
</feature>
<dbReference type="PANTHER" id="PTHR19854">
    <property type="entry name" value="TRANSDUCIN BETA-LIKE 3"/>
    <property type="match status" value="1"/>
</dbReference>
<dbReference type="InterPro" id="IPR020472">
    <property type="entry name" value="WD40_PAC1"/>
</dbReference>
<dbReference type="GO" id="GO:0030686">
    <property type="term" value="C:90S preribosome"/>
    <property type="evidence" value="ECO:0007669"/>
    <property type="project" value="TreeGrafter"/>
</dbReference>
<dbReference type="SUPFAM" id="SSF50978">
    <property type="entry name" value="WD40 repeat-like"/>
    <property type="match status" value="2"/>
</dbReference>
<feature type="repeat" description="WD" evidence="3">
    <location>
        <begin position="143"/>
        <end position="185"/>
    </location>
</feature>
<dbReference type="InterPro" id="IPR015943">
    <property type="entry name" value="WD40/YVTN_repeat-like_dom_sf"/>
</dbReference>
<protein>
    <recommendedName>
        <fullName evidence="6">Transducin beta-like protein 3</fullName>
    </recommendedName>
</protein>
<feature type="repeat" description="WD" evidence="3">
    <location>
        <begin position="186"/>
        <end position="227"/>
    </location>
</feature>
<evidence type="ECO:0000256" key="1">
    <source>
        <dbReference type="ARBA" id="ARBA00022574"/>
    </source>
</evidence>
<dbReference type="GO" id="GO:0000480">
    <property type="term" value="P:endonucleolytic cleavage in 5'-ETS of tricistronic rRNA transcript (SSU-rRNA, 5.8S rRNA, LSU-rRNA)"/>
    <property type="evidence" value="ECO:0007669"/>
    <property type="project" value="TreeGrafter"/>
</dbReference>
<proteinExistence type="predicted"/>
<dbReference type="OrthoDB" id="5414888at2759"/>
<evidence type="ECO:0000313" key="5">
    <source>
        <dbReference type="Proteomes" id="UP000749559"/>
    </source>
</evidence>
<keyword evidence="2" id="KW-0677">Repeat</keyword>
<dbReference type="PROSITE" id="PS50294">
    <property type="entry name" value="WD_REPEATS_REGION"/>
    <property type="match status" value="8"/>
</dbReference>
<gene>
    <name evidence="4" type="ORF">OFUS_LOCUS20002</name>
</gene>
<dbReference type="PROSITE" id="PS00678">
    <property type="entry name" value="WD_REPEATS_1"/>
    <property type="match status" value="2"/>
</dbReference>
<dbReference type="PROSITE" id="PS50082">
    <property type="entry name" value="WD_REPEATS_2"/>
    <property type="match status" value="9"/>
</dbReference>
<evidence type="ECO:0008006" key="6">
    <source>
        <dbReference type="Google" id="ProtNLM"/>
    </source>
</evidence>
<dbReference type="AlphaFoldDB" id="A0A8S4PPB0"/>
<organism evidence="4 5">
    <name type="scientific">Owenia fusiformis</name>
    <name type="common">Polychaete worm</name>
    <dbReference type="NCBI Taxonomy" id="6347"/>
    <lineage>
        <taxon>Eukaryota</taxon>
        <taxon>Metazoa</taxon>
        <taxon>Spiralia</taxon>
        <taxon>Lophotrochozoa</taxon>
        <taxon>Annelida</taxon>
        <taxon>Polychaeta</taxon>
        <taxon>Sedentaria</taxon>
        <taxon>Canalipalpata</taxon>
        <taxon>Sabellida</taxon>
        <taxon>Oweniida</taxon>
        <taxon>Oweniidae</taxon>
        <taxon>Owenia</taxon>
    </lineage>
</organism>
<feature type="repeat" description="WD" evidence="3">
    <location>
        <begin position="424"/>
        <end position="460"/>
    </location>
</feature>
<dbReference type="Gene3D" id="2.130.10.10">
    <property type="entry name" value="YVTN repeat-like/Quinoprotein amine dehydrogenase"/>
    <property type="match status" value="4"/>
</dbReference>
<feature type="repeat" description="WD" evidence="3">
    <location>
        <begin position="476"/>
        <end position="517"/>
    </location>
</feature>
<sequence length="653" mass="71987">MSNFLKLKVKFAVSSKYEAFYTGGKVEFSKDGEHVFCCCGNQVKILEVSTGKVFQTIGQDDDEEVTCFSASPDGENLVVAHRHLVLKQWDWKQNVSVKSWKAIHTTPISSMAFDDTSTLLATGGSDSSIKIFDIIKQYCTHNLRGHTGVVNIVAFKPRDPTVLISGAEDYKIRVWDLMTSTCQAVLDKHYSVITSFSFTPGGDTMLSSGRDSVVIVWDMKTQEHKKTIPVFESVESINVIPKGTCFPSLTAEEDLCFLTAGSKGIVQLWSATSGKCLLSQEDSIVSQATDPERQDDQDMRITHAMRVPSLDALAVVTFDHNIILYNIEELTLKKQFVGYNDEVLDVKFLGEQESHLVVATNSPLIKIFNRETWGCQIIQGHTDIVLSIDVFKKGNFFASCSKDNTIRLWKFSSETESVSCVAVGRGHTHAVGSVALPKLNLQYIVSGSEDCTLKLWPVSSDLSEDEITALSTTVTEKAHEKDINSIAVAPNDKIIATGSQDKTAKLWNAANLSLLGVLRGHRRGIWCVQFSPVDQCVATSSADGNIKIWALSDYTCVKTFEGHDASILKVTFITRGMQLLSSGSDGLVKLWTIKNNECVKTFDEHSDKVWALTSSATEDVIVTGAADSNILIWRDVTQEEIDETTAAQNDIIL</sequence>
<evidence type="ECO:0000256" key="2">
    <source>
        <dbReference type="ARBA" id="ARBA00022737"/>
    </source>
</evidence>
<feature type="non-terminal residue" evidence="4">
    <location>
        <position position="1"/>
    </location>
</feature>
<feature type="repeat" description="WD" evidence="3">
    <location>
        <begin position="518"/>
        <end position="559"/>
    </location>
</feature>
<dbReference type="GO" id="GO:0000472">
    <property type="term" value="P:endonucleolytic cleavage to generate mature 5'-end of SSU-rRNA from (SSU-rRNA, 5.8S rRNA, LSU-rRNA)"/>
    <property type="evidence" value="ECO:0007669"/>
    <property type="project" value="TreeGrafter"/>
</dbReference>
<dbReference type="Proteomes" id="UP000749559">
    <property type="component" value="Unassembled WGS sequence"/>
</dbReference>
<feature type="repeat" description="WD" evidence="3">
    <location>
        <begin position="378"/>
        <end position="419"/>
    </location>
</feature>
<feature type="repeat" description="WD" evidence="3">
    <location>
        <begin position="560"/>
        <end position="601"/>
    </location>
</feature>
<dbReference type="EMBL" id="CAIIXF020000009">
    <property type="protein sequence ID" value="CAH1795467.1"/>
    <property type="molecule type" value="Genomic_DNA"/>
</dbReference>
<dbReference type="InterPro" id="IPR001680">
    <property type="entry name" value="WD40_rpt"/>
</dbReference>
<dbReference type="PANTHER" id="PTHR19854:SF15">
    <property type="entry name" value="TRANSDUCIN BETA-LIKE PROTEIN 3"/>
    <property type="match status" value="1"/>
</dbReference>
<keyword evidence="1 3" id="KW-0853">WD repeat</keyword>
<keyword evidence="5" id="KW-1185">Reference proteome</keyword>
<comment type="caution">
    <text evidence="4">The sequence shown here is derived from an EMBL/GenBank/DDBJ whole genome shotgun (WGS) entry which is preliminary data.</text>
</comment>
<evidence type="ECO:0000313" key="4">
    <source>
        <dbReference type="EMBL" id="CAH1795467.1"/>
    </source>
</evidence>